<dbReference type="EMBL" id="CP011452">
    <property type="protein sequence ID" value="AKH41238.1"/>
    <property type="molecule type" value="Genomic_DNA"/>
</dbReference>
<dbReference type="SUPFAM" id="SSF47336">
    <property type="entry name" value="ACP-like"/>
    <property type="match status" value="1"/>
</dbReference>
<evidence type="ECO:0000313" key="1">
    <source>
        <dbReference type="EMBL" id="AKH41238.1"/>
    </source>
</evidence>
<sequence>MHRTQIPTPLKAIETCWEETFPDLEFLPDIPWCETGADSLKSVLFMLHLEQLLGISIPLDNLTRDTTPRELASAIADISSPSSENAPIFLLPGMLGDEPRLVAFRQSFTDRIRFHLLNLPDIERSSRVLSSIPLSAAILREEIEKLQPQGPIRLAGYSVGGVIAFEIATQLEAAGREVTFLCLLDPFLRIRLHKPLIDEAGQQSPILFARDSLTVPKGAKALGEKLAFTLPLLFGRLESARRHLVKVARTIPLGTLYWRRQRLIGRLRWIALRRWRASPLGIPALLISSDEAETHFDVEEWDRLLPALQRIHVGGTHLGLFEPQPLSVITPAVTEALLPKS</sequence>
<evidence type="ECO:0000313" key="2">
    <source>
        <dbReference type="Proteomes" id="UP000034392"/>
    </source>
</evidence>
<dbReference type="KEGG" id="aay:WYH_00172"/>
<dbReference type="Pfam" id="PF00550">
    <property type="entry name" value="PP-binding"/>
    <property type="match status" value="1"/>
</dbReference>
<dbReference type="AlphaFoldDB" id="A0A0F7KKZ8"/>
<protein>
    <submittedName>
        <fullName evidence="1">Dimodular nonribosomal peptide synthase</fullName>
    </submittedName>
</protein>
<dbReference type="SUPFAM" id="SSF53474">
    <property type="entry name" value="alpha/beta-Hydrolases"/>
    <property type="match status" value="1"/>
</dbReference>
<dbReference type="SMART" id="SM00824">
    <property type="entry name" value="PKS_TE"/>
    <property type="match status" value="1"/>
</dbReference>
<dbReference type="Gene3D" id="3.40.50.1820">
    <property type="entry name" value="alpha/beta hydrolase"/>
    <property type="match status" value="1"/>
</dbReference>
<dbReference type="Gene3D" id="1.10.1200.10">
    <property type="entry name" value="ACP-like"/>
    <property type="match status" value="1"/>
</dbReference>
<dbReference type="PATRIC" id="fig|1267766.3.peg.176"/>
<dbReference type="OrthoDB" id="9778690at2"/>
<dbReference type="RefSeq" id="WP_046902318.1">
    <property type="nucleotide sequence ID" value="NZ_CP011452.2"/>
</dbReference>
<dbReference type="InterPro" id="IPR009081">
    <property type="entry name" value="PP-bd_ACP"/>
</dbReference>
<dbReference type="STRING" id="1267766.WYH_00172"/>
<dbReference type="InterPro" id="IPR029058">
    <property type="entry name" value="AB_hydrolase_fold"/>
</dbReference>
<reference evidence="1" key="1">
    <citation type="submission" date="2015-05" db="EMBL/GenBank/DDBJ databases">
        <title>The complete genome of Altererythrobacter atlanticus strain 26DY36.</title>
        <authorList>
            <person name="Wu Y.-H."/>
            <person name="Cheng H."/>
            <person name="Wu X.-W."/>
        </authorList>
    </citation>
    <scope>NUCLEOTIDE SEQUENCE [LARGE SCALE GENOMIC DNA]</scope>
    <source>
        <strain evidence="1">26DY36</strain>
    </source>
</reference>
<accession>A0A0F7KKZ8</accession>
<dbReference type="PROSITE" id="PS50075">
    <property type="entry name" value="CARRIER"/>
    <property type="match status" value="1"/>
</dbReference>
<dbReference type="InterPro" id="IPR036736">
    <property type="entry name" value="ACP-like_sf"/>
</dbReference>
<organism evidence="1 2">
    <name type="scientific">Croceibacterium atlanticum</name>
    <dbReference type="NCBI Taxonomy" id="1267766"/>
    <lineage>
        <taxon>Bacteria</taxon>
        <taxon>Pseudomonadati</taxon>
        <taxon>Pseudomonadota</taxon>
        <taxon>Alphaproteobacteria</taxon>
        <taxon>Sphingomonadales</taxon>
        <taxon>Erythrobacteraceae</taxon>
        <taxon>Croceibacterium</taxon>
    </lineage>
</organism>
<dbReference type="InterPro" id="IPR001031">
    <property type="entry name" value="Thioesterase"/>
</dbReference>
<dbReference type="InterPro" id="IPR020802">
    <property type="entry name" value="TesA-like"/>
</dbReference>
<proteinExistence type="predicted"/>
<keyword evidence="2" id="KW-1185">Reference proteome</keyword>
<gene>
    <name evidence="1" type="primary">dhbF</name>
    <name evidence="1" type="ORF">WYH_00172</name>
</gene>
<dbReference type="Pfam" id="PF00975">
    <property type="entry name" value="Thioesterase"/>
    <property type="match status" value="1"/>
</dbReference>
<dbReference type="Proteomes" id="UP000034392">
    <property type="component" value="Chromosome"/>
</dbReference>
<name>A0A0F7KKZ8_9SPHN</name>